<dbReference type="Pfam" id="PF00202">
    <property type="entry name" value="Aminotran_3"/>
    <property type="match status" value="1"/>
</dbReference>
<dbReference type="InterPro" id="IPR005814">
    <property type="entry name" value="Aminotrans_3"/>
</dbReference>
<keyword evidence="6" id="KW-1185">Reference proteome</keyword>
<evidence type="ECO:0000313" key="6">
    <source>
        <dbReference type="Proteomes" id="UP001433071"/>
    </source>
</evidence>
<dbReference type="InterPro" id="IPR015422">
    <property type="entry name" value="PyrdxlP-dep_Trfase_small"/>
</dbReference>
<dbReference type="CDD" id="cd00610">
    <property type="entry name" value="OAT_like"/>
    <property type="match status" value="1"/>
</dbReference>
<protein>
    <submittedName>
        <fullName evidence="5">Aminotransferase class III-fold pyridoxal phosphate-dependent enzyme</fullName>
    </submittedName>
</protein>
<comment type="caution">
    <text evidence="5">The sequence shown here is derived from an EMBL/GenBank/DDBJ whole genome shotgun (WGS) entry which is preliminary data.</text>
</comment>
<dbReference type="RefSeq" id="WP_352558205.1">
    <property type="nucleotide sequence ID" value="NZ_JAMYQB010000010.1"/>
</dbReference>
<dbReference type="Gene3D" id="3.40.640.10">
    <property type="entry name" value="Type I PLP-dependent aspartate aminotransferase-like (Major domain)"/>
    <property type="match status" value="1"/>
</dbReference>
<accession>A0ABV1YZM0</accession>
<dbReference type="InterPro" id="IPR011009">
    <property type="entry name" value="Kinase-like_dom_sf"/>
</dbReference>
<keyword evidence="5" id="KW-0032">Aminotransferase</keyword>
<dbReference type="EMBL" id="JAMYQB010000010">
    <property type="protein sequence ID" value="MER9405168.1"/>
    <property type="molecule type" value="Genomic_DNA"/>
</dbReference>
<evidence type="ECO:0000313" key="5">
    <source>
        <dbReference type="EMBL" id="MER9405168.1"/>
    </source>
</evidence>
<dbReference type="SUPFAM" id="SSF56112">
    <property type="entry name" value="Protein kinase-like (PK-like)"/>
    <property type="match status" value="1"/>
</dbReference>
<dbReference type="PANTHER" id="PTHR45688">
    <property type="match status" value="1"/>
</dbReference>
<dbReference type="PROSITE" id="PS00600">
    <property type="entry name" value="AA_TRANSFER_CLASS_3"/>
    <property type="match status" value="1"/>
</dbReference>
<dbReference type="SUPFAM" id="SSF53383">
    <property type="entry name" value="PLP-dependent transferases"/>
    <property type="match status" value="1"/>
</dbReference>
<dbReference type="InterPro" id="IPR015424">
    <property type="entry name" value="PyrdxlP-dep_Trfase"/>
</dbReference>
<feature type="domain" description="Aminoglycoside phosphotransferase" evidence="4">
    <location>
        <begin position="43"/>
        <end position="261"/>
    </location>
</feature>
<name>A0ABV1YZM0_9HYPH</name>
<keyword evidence="3" id="KW-0663">Pyridoxal phosphate</keyword>
<gene>
    <name evidence="5" type="ORF">NKI36_14055</name>
</gene>
<organism evidence="5 6">
    <name type="scientific">Mesorhizobium caraganae</name>
    <dbReference type="NCBI Taxonomy" id="483206"/>
    <lineage>
        <taxon>Bacteria</taxon>
        <taxon>Pseudomonadati</taxon>
        <taxon>Pseudomonadota</taxon>
        <taxon>Alphaproteobacteria</taxon>
        <taxon>Hyphomicrobiales</taxon>
        <taxon>Phyllobacteriaceae</taxon>
        <taxon>Mesorhizobium</taxon>
    </lineage>
</organism>
<keyword evidence="5" id="KW-0808">Transferase</keyword>
<dbReference type="GO" id="GO:0008483">
    <property type="term" value="F:transaminase activity"/>
    <property type="evidence" value="ECO:0007669"/>
    <property type="project" value="UniProtKB-KW"/>
</dbReference>
<dbReference type="PANTHER" id="PTHR45688:SF13">
    <property type="entry name" value="ALANINE--GLYOXYLATE AMINOTRANSFERASE 2-LIKE"/>
    <property type="match status" value="1"/>
</dbReference>
<evidence type="ECO:0000256" key="1">
    <source>
        <dbReference type="ARBA" id="ARBA00001933"/>
    </source>
</evidence>
<proteinExistence type="inferred from homology"/>
<evidence type="ECO:0000256" key="3">
    <source>
        <dbReference type="ARBA" id="ARBA00022898"/>
    </source>
</evidence>
<dbReference type="Gene3D" id="3.90.1150.10">
    <property type="entry name" value="Aspartate Aminotransferase, domain 1"/>
    <property type="match status" value="1"/>
</dbReference>
<sequence>MSTDALLLRNLPNFSLEATRRVVATRYGLEGTYGQLASERDLSWRIERTDGRDVVVKISNVSEPEGVVDMQVKALNHTFERDPDLPVPRVVPSLAGAAYEWIEDERGSRHMVRVLTFLSGKVMEQVEEAFSAGTRFNIGAMVGRLAYALRDFFHPYADSNVHLWDISRALVLRPQIAKISDAGLRQLCNEIFERAERFTLPQLSKTRRQVVHQDSHGGNILVDPRNSTLPVGIIDFGDMGYNSIVADIVTASETFSKHDDDPIAYLCDVTSGFDSTYPLEENEIDLIFDAMLLRLAMATVIVEAREATDESGIPHIENASHYPRMMELLSRQGRAQAVRRLRQACRFPVYGATSTEGERLADDYDALRREREAHLGPIWHFYNKPLHITRAAGAWMYAADGTAYLDVYNNVPQIGHCHPHVAKAIYRQASALNTNTRYMCDVAVEYAARLTADLPGHLDTCIFVNSGSEANDLAMQIAMSLSRHDGGLIIDQAYHGCTEFTTALSNESWRHLPAEEHPKRIETLMAPDMYRGPFASDPQAAAKYAADADRAIATLSERGHRPAAFMVDTALCSSGVLRAPENYFNLVAEKVRSAGGFVIADEVQAGCGRMGTFWGFRANGLKDDNVDFITMGKPVGNGHPLGVVILSSALMKRFLNGTYPLLFSTFGGNTVACAAGMAVLDIIERESLVRRSAETGEYLRHELRRLAERYEIIGDIRGRGMMTGVELVTDRLTKEPAIQQTGRLVEDMLARNILVGKGTPNTLKLRPPLIWSGNEVDIFVSAFEGSLGSQQ</sequence>
<comment type="cofactor">
    <cofactor evidence="1">
        <name>pyridoxal 5'-phosphate</name>
        <dbReference type="ChEBI" id="CHEBI:597326"/>
    </cofactor>
</comment>
<dbReference type="InterPro" id="IPR015421">
    <property type="entry name" value="PyrdxlP-dep_Trfase_major"/>
</dbReference>
<dbReference type="InterPro" id="IPR049704">
    <property type="entry name" value="Aminotrans_3_PPA_site"/>
</dbReference>
<reference evidence="5 6" key="1">
    <citation type="journal article" date="2024" name="Proc. Natl. Acad. Sci. U.S.A.">
        <title>The evolutionary genomics of adaptation to stress in wild rhizobium bacteria.</title>
        <authorList>
            <person name="Kehlet-Delgado H."/>
            <person name="Montoya A.P."/>
            <person name="Jensen K.T."/>
            <person name="Wendlandt C.E."/>
            <person name="Dexheimer C."/>
            <person name="Roberts M."/>
            <person name="Torres Martinez L."/>
            <person name="Friesen M.L."/>
            <person name="Griffitts J.S."/>
            <person name="Porter S.S."/>
        </authorList>
    </citation>
    <scope>NUCLEOTIDE SEQUENCE [LARGE SCALE GENOMIC DNA]</scope>
    <source>
        <strain evidence="5 6">M0641</strain>
    </source>
</reference>
<comment type="similarity">
    <text evidence="2">Belongs to the class-III pyridoxal-phosphate-dependent aminotransferase family.</text>
</comment>
<evidence type="ECO:0000256" key="2">
    <source>
        <dbReference type="ARBA" id="ARBA00008954"/>
    </source>
</evidence>
<dbReference type="Proteomes" id="UP001433071">
    <property type="component" value="Unassembled WGS sequence"/>
</dbReference>
<dbReference type="InterPro" id="IPR002575">
    <property type="entry name" value="Aminoglycoside_PTrfase"/>
</dbReference>
<dbReference type="Pfam" id="PF01636">
    <property type="entry name" value="APH"/>
    <property type="match status" value="1"/>
</dbReference>
<evidence type="ECO:0000259" key="4">
    <source>
        <dbReference type="Pfam" id="PF01636"/>
    </source>
</evidence>
<dbReference type="Gene3D" id="3.90.1200.10">
    <property type="match status" value="1"/>
</dbReference>